<evidence type="ECO:0000256" key="7">
    <source>
        <dbReference type="SAM" id="Phobius"/>
    </source>
</evidence>
<name>A0A7C8M637_9PLEO</name>
<feature type="transmembrane region" description="Helical" evidence="7">
    <location>
        <begin position="226"/>
        <end position="244"/>
    </location>
</feature>
<reference evidence="9 10" key="1">
    <citation type="submission" date="2020-01" db="EMBL/GenBank/DDBJ databases">
        <authorList>
            <consortium name="DOE Joint Genome Institute"/>
            <person name="Haridas S."/>
            <person name="Albert R."/>
            <person name="Binder M."/>
            <person name="Bloem J."/>
            <person name="Labutti K."/>
            <person name="Salamov A."/>
            <person name="Andreopoulos B."/>
            <person name="Baker S.E."/>
            <person name="Barry K."/>
            <person name="Bills G."/>
            <person name="Bluhm B.H."/>
            <person name="Cannon C."/>
            <person name="Castanera R."/>
            <person name="Culley D.E."/>
            <person name="Daum C."/>
            <person name="Ezra D."/>
            <person name="Gonzalez J.B."/>
            <person name="Henrissat B."/>
            <person name="Kuo A."/>
            <person name="Liang C."/>
            <person name="Lipzen A."/>
            <person name="Lutzoni F."/>
            <person name="Magnuson J."/>
            <person name="Mondo S."/>
            <person name="Nolan M."/>
            <person name="Ohm R."/>
            <person name="Pangilinan J."/>
            <person name="Park H.-J.H."/>
            <person name="Ramirez L."/>
            <person name="Alfaro M."/>
            <person name="Sun H."/>
            <person name="Tritt A."/>
            <person name="Yoshinaga Y."/>
            <person name="Zwiers L.-H.L."/>
            <person name="Turgeon B.G."/>
            <person name="Goodwin S.B."/>
            <person name="Spatafora J.W."/>
            <person name="Crous P.W."/>
            <person name="Grigoriev I.V."/>
        </authorList>
    </citation>
    <scope>NUCLEOTIDE SEQUENCE [LARGE SCALE GENOMIC DNA]</scope>
    <source>
        <strain evidence="9 10">CBS 611.86</strain>
    </source>
</reference>
<comment type="similarity">
    <text evidence="5">Belongs to the SAT4 family.</text>
</comment>
<keyword evidence="4 7" id="KW-0472">Membrane</keyword>
<dbReference type="PANTHER" id="PTHR33048">
    <property type="entry name" value="PTH11-LIKE INTEGRAL MEMBRANE PROTEIN (AFU_ORTHOLOGUE AFUA_5G11245)"/>
    <property type="match status" value="1"/>
</dbReference>
<dbReference type="AlphaFoldDB" id="A0A7C8M637"/>
<proteinExistence type="inferred from homology"/>
<feature type="region of interest" description="Disordered" evidence="6">
    <location>
        <begin position="312"/>
        <end position="336"/>
    </location>
</feature>
<feature type="transmembrane region" description="Helical" evidence="7">
    <location>
        <begin position="156"/>
        <end position="178"/>
    </location>
</feature>
<dbReference type="InterPro" id="IPR049326">
    <property type="entry name" value="Rhodopsin_dom_fungi"/>
</dbReference>
<accession>A0A7C8M637</accession>
<gene>
    <name evidence="9" type="ORF">BDV95DRAFT_289806</name>
</gene>
<comment type="subcellular location">
    <subcellularLocation>
        <location evidence="1">Membrane</location>
        <topology evidence="1">Multi-pass membrane protein</topology>
    </subcellularLocation>
</comment>
<dbReference type="InterPro" id="IPR052337">
    <property type="entry name" value="SAT4-like"/>
</dbReference>
<evidence type="ECO:0000256" key="1">
    <source>
        <dbReference type="ARBA" id="ARBA00004141"/>
    </source>
</evidence>
<feature type="domain" description="Rhodopsin" evidence="8">
    <location>
        <begin position="51"/>
        <end position="285"/>
    </location>
</feature>
<evidence type="ECO:0000256" key="4">
    <source>
        <dbReference type="ARBA" id="ARBA00023136"/>
    </source>
</evidence>
<organism evidence="9 10">
    <name type="scientific">Massariosphaeria phaeospora</name>
    <dbReference type="NCBI Taxonomy" id="100035"/>
    <lineage>
        <taxon>Eukaryota</taxon>
        <taxon>Fungi</taxon>
        <taxon>Dikarya</taxon>
        <taxon>Ascomycota</taxon>
        <taxon>Pezizomycotina</taxon>
        <taxon>Dothideomycetes</taxon>
        <taxon>Pleosporomycetidae</taxon>
        <taxon>Pleosporales</taxon>
        <taxon>Pleosporales incertae sedis</taxon>
        <taxon>Massariosphaeria</taxon>
    </lineage>
</organism>
<feature type="transmembrane region" description="Helical" evidence="7">
    <location>
        <begin position="190"/>
        <end position="214"/>
    </location>
</feature>
<sequence length="382" mass="43272">MAGLNPKRELPYMTDAQFRWEVSHVGRIDMLTFQWTIGTLFAVALLLFSCRISIRLYTRRRLYLDDGFLILAVGCLCASTAIVFQHCFAFFLASLKIHAPRLLTTTAFAQHKTELRASEVPRDILAVTSWTAIYAIKFCFFACFRPLIAHLRGLTIWFWISVIFSLVAWVFSAFKGFIFPNLTATTPSFAFTIALALADIVADIMIISIPFLLLRKSTLKLSTKMSVGAFLGLSVLMIICSIIRSAGFVSGKIDKPDPTWRMLWTQIECCVAVIMASLTAMRAVLFPSSQQSNSSSFRRKQYYKLRPWTWSRSRTGSSKNQSDKENSTSGADNLELPAIPSATFSGVRTFIRRNQRDEKMATTYAESVWDPLEADYHYTIRK</sequence>
<keyword evidence="3 7" id="KW-1133">Transmembrane helix</keyword>
<evidence type="ECO:0000256" key="5">
    <source>
        <dbReference type="ARBA" id="ARBA00038359"/>
    </source>
</evidence>
<keyword evidence="10" id="KW-1185">Reference proteome</keyword>
<evidence type="ECO:0000313" key="10">
    <source>
        <dbReference type="Proteomes" id="UP000481861"/>
    </source>
</evidence>
<feature type="transmembrane region" description="Helical" evidence="7">
    <location>
        <begin position="264"/>
        <end position="285"/>
    </location>
</feature>
<evidence type="ECO:0000259" key="8">
    <source>
        <dbReference type="Pfam" id="PF20684"/>
    </source>
</evidence>
<protein>
    <recommendedName>
        <fullName evidence="8">Rhodopsin domain-containing protein</fullName>
    </recommendedName>
</protein>
<dbReference type="GO" id="GO:0016020">
    <property type="term" value="C:membrane"/>
    <property type="evidence" value="ECO:0007669"/>
    <property type="project" value="UniProtKB-SubCell"/>
</dbReference>
<feature type="transmembrane region" description="Helical" evidence="7">
    <location>
        <begin position="124"/>
        <end position="144"/>
    </location>
</feature>
<dbReference type="Pfam" id="PF20684">
    <property type="entry name" value="Fung_rhodopsin"/>
    <property type="match status" value="1"/>
</dbReference>
<evidence type="ECO:0000256" key="3">
    <source>
        <dbReference type="ARBA" id="ARBA00022989"/>
    </source>
</evidence>
<feature type="transmembrane region" description="Helical" evidence="7">
    <location>
        <begin position="30"/>
        <end position="48"/>
    </location>
</feature>
<dbReference type="Proteomes" id="UP000481861">
    <property type="component" value="Unassembled WGS sequence"/>
</dbReference>
<dbReference type="EMBL" id="JAADJZ010000040">
    <property type="protein sequence ID" value="KAF2864722.1"/>
    <property type="molecule type" value="Genomic_DNA"/>
</dbReference>
<comment type="caution">
    <text evidence="9">The sequence shown here is derived from an EMBL/GenBank/DDBJ whole genome shotgun (WGS) entry which is preliminary data.</text>
</comment>
<dbReference type="OrthoDB" id="444631at2759"/>
<evidence type="ECO:0000256" key="2">
    <source>
        <dbReference type="ARBA" id="ARBA00022692"/>
    </source>
</evidence>
<keyword evidence="2 7" id="KW-0812">Transmembrane</keyword>
<feature type="transmembrane region" description="Helical" evidence="7">
    <location>
        <begin position="68"/>
        <end position="93"/>
    </location>
</feature>
<evidence type="ECO:0000256" key="6">
    <source>
        <dbReference type="SAM" id="MobiDB-lite"/>
    </source>
</evidence>
<evidence type="ECO:0000313" key="9">
    <source>
        <dbReference type="EMBL" id="KAF2864722.1"/>
    </source>
</evidence>
<dbReference type="PANTHER" id="PTHR33048:SF92">
    <property type="entry name" value="INTEGRAL MEMBRANE PROTEIN"/>
    <property type="match status" value="1"/>
</dbReference>